<evidence type="ECO:0000313" key="6">
    <source>
        <dbReference type="EMBL" id="RHW53119.1"/>
    </source>
</evidence>
<dbReference type="InterPro" id="IPR036388">
    <property type="entry name" value="WH-like_DNA-bd_sf"/>
</dbReference>
<feature type="domain" description="HTH hxlR-type" evidence="4">
    <location>
        <begin position="21"/>
        <end position="116"/>
    </location>
</feature>
<organism evidence="7 8">
    <name type="scientific">Lactobacillus bombicola</name>
    <dbReference type="NCBI Taxonomy" id="1505723"/>
    <lineage>
        <taxon>Bacteria</taxon>
        <taxon>Bacillati</taxon>
        <taxon>Bacillota</taxon>
        <taxon>Bacilli</taxon>
        <taxon>Lactobacillales</taxon>
        <taxon>Lactobacillaceae</taxon>
        <taxon>Lactobacillus</taxon>
    </lineage>
</organism>
<dbReference type="EMBL" id="QOCV01000015">
    <property type="protein sequence ID" value="RHW53119.1"/>
    <property type="molecule type" value="Genomic_DNA"/>
</dbReference>
<dbReference type="STRING" id="1505723.SAMN04487792_0777"/>
<reference evidence="9 10" key="3">
    <citation type="submission" date="2018-07" db="EMBL/GenBank/DDBJ databases">
        <title>Genome sequences of six Lactobacillus spp. isolated from bumble bee guts.</title>
        <authorList>
            <person name="Motta E.V.S."/>
            <person name="Moran N.A."/>
        </authorList>
    </citation>
    <scope>NUCLEOTIDE SEQUENCE [LARGE SCALE GENOMIC DNA]</scope>
    <source>
        <strain evidence="5 10">BI-4G</strain>
        <strain evidence="6 9">OCC3</strain>
    </source>
</reference>
<keyword evidence="3" id="KW-0804">Transcription</keyword>
<dbReference type="EMBL" id="FOMN01000003">
    <property type="protein sequence ID" value="SFD42090.1"/>
    <property type="molecule type" value="Genomic_DNA"/>
</dbReference>
<accession>A0A1I1SGG3</accession>
<evidence type="ECO:0000256" key="3">
    <source>
        <dbReference type="ARBA" id="ARBA00023163"/>
    </source>
</evidence>
<dbReference type="Pfam" id="PF01638">
    <property type="entry name" value="HxlR"/>
    <property type="match status" value="1"/>
</dbReference>
<name>A0A1I1SGG3_9LACO</name>
<dbReference type="PROSITE" id="PS51118">
    <property type="entry name" value="HTH_HXLR"/>
    <property type="match status" value="1"/>
</dbReference>
<dbReference type="Proteomes" id="UP000265862">
    <property type="component" value="Unassembled WGS sequence"/>
</dbReference>
<reference evidence="8" key="1">
    <citation type="submission" date="2016-10" db="EMBL/GenBank/DDBJ databases">
        <authorList>
            <person name="Varghese N."/>
            <person name="Submissions S."/>
        </authorList>
    </citation>
    <scope>NUCLEOTIDE SEQUENCE [LARGE SCALE GENOMIC DNA]</scope>
    <source>
        <strain evidence="8">R-53102</strain>
    </source>
</reference>
<dbReference type="RefSeq" id="WP_090092867.1">
    <property type="nucleotide sequence ID" value="NZ_CBCRVU010000003.1"/>
</dbReference>
<gene>
    <name evidence="5" type="ORF">DS834_02180</name>
    <name evidence="6" type="ORF">DS835_07665</name>
    <name evidence="7" type="ORF">SAMN04487792_0777</name>
</gene>
<dbReference type="InterPro" id="IPR002577">
    <property type="entry name" value="HTH_HxlR"/>
</dbReference>
<evidence type="ECO:0000259" key="4">
    <source>
        <dbReference type="PROSITE" id="PS51118"/>
    </source>
</evidence>
<evidence type="ECO:0000313" key="10">
    <source>
        <dbReference type="Proteomes" id="UP000283380"/>
    </source>
</evidence>
<evidence type="ECO:0000313" key="8">
    <source>
        <dbReference type="Proteomes" id="UP000199599"/>
    </source>
</evidence>
<evidence type="ECO:0000256" key="1">
    <source>
        <dbReference type="ARBA" id="ARBA00023015"/>
    </source>
</evidence>
<protein>
    <submittedName>
        <fullName evidence="5 7">Transcriptional regulator</fullName>
    </submittedName>
</protein>
<dbReference type="SUPFAM" id="SSF46785">
    <property type="entry name" value="Winged helix' DNA-binding domain"/>
    <property type="match status" value="1"/>
</dbReference>
<dbReference type="Gene3D" id="1.10.10.10">
    <property type="entry name" value="Winged helix-like DNA-binding domain superfamily/Winged helix DNA-binding domain"/>
    <property type="match status" value="1"/>
</dbReference>
<dbReference type="EMBL" id="QOCU01000002">
    <property type="protein sequence ID" value="RHW52718.1"/>
    <property type="molecule type" value="Genomic_DNA"/>
</dbReference>
<dbReference type="Proteomes" id="UP000283380">
    <property type="component" value="Unassembled WGS sequence"/>
</dbReference>
<dbReference type="Proteomes" id="UP000199599">
    <property type="component" value="Unassembled WGS sequence"/>
</dbReference>
<evidence type="ECO:0000256" key="2">
    <source>
        <dbReference type="ARBA" id="ARBA00023125"/>
    </source>
</evidence>
<evidence type="ECO:0000313" key="7">
    <source>
        <dbReference type="EMBL" id="SFD42090.1"/>
    </source>
</evidence>
<keyword evidence="10" id="KW-1185">Reference proteome</keyword>
<evidence type="ECO:0000313" key="5">
    <source>
        <dbReference type="EMBL" id="RHW52718.1"/>
    </source>
</evidence>
<dbReference type="GO" id="GO:0003677">
    <property type="term" value="F:DNA binding"/>
    <property type="evidence" value="ECO:0007669"/>
    <property type="project" value="UniProtKB-KW"/>
</dbReference>
<proteinExistence type="predicted"/>
<keyword evidence="2" id="KW-0238">DNA-binding</keyword>
<dbReference type="AlphaFoldDB" id="A0A1I1SGG3"/>
<dbReference type="PANTHER" id="PTHR33204">
    <property type="entry name" value="TRANSCRIPTIONAL REGULATOR, MARR FAMILY"/>
    <property type="match status" value="1"/>
</dbReference>
<keyword evidence="1" id="KW-0805">Transcription regulation</keyword>
<evidence type="ECO:0000313" key="9">
    <source>
        <dbReference type="Proteomes" id="UP000265862"/>
    </source>
</evidence>
<dbReference type="InterPro" id="IPR036390">
    <property type="entry name" value="WH_DNA-bd_sf"/>
</dbReference>
<dbReference type="PANTHER" id="PTHR33204:SF37">
    <property type="entry name" value="HTH-TYPE TRANSCRIPTIONAL REGULATOR YODB"/>
    <property type="match status" value="1"/>
</dbReference>
<reference evidence="7" key="2">
    <citation type="submission" date="2016-10" db="EMBL/GenBank/DDBJ databases">
        <authorList>
            <person name="de Groot N.N."/>
        </authorList>
    </citation>
    <scope>NUCLEOTIDE SEQUENCE [LARGE SCALE GENOMIC DNA]</scope>
    <source>
        <strain evidence="7">R-53102</strain>
    </source>
</reference>
<sequence length="116" mass="13496">MAQSVKNKIKVGCKAIDYEQCQHFINAFNIIGKKWNGLIISSLCDGEYMRFKDLASCVEACSDRVLVERLKELERENIIKRLVDEKTKIISYSLTKKGEELRPVFDQIHGWADKWE</sequence>